<feature type="compositionally biased region" description="Polar residues" evidence="1">
    <location>
        <begin position="160"/>
        <end position="175"/>
    </location>
</feature>
<gene>
    <name evidence="2" type="ORF">PCOR1329_LOCUS22923</name>
</gene>
<organism evidence="2 3">
    <name type="scientific">Prorocentrum cordatum</name>
    <dbReference type="NCBI Taxonomy" id="2364126"/>
    <lineage>
        <taxon>Eukaryota</taxon>
        <taxon>Sar</taxon>
        <taxon>Alveolata</taxon>
        <taxon>Dinophyceae</taxon>
        <taxon>Prorocentrales</taxon>
        <taxon>Prorocentraceae</taxon>
        <taxon>Prorocentrum</taxon>
    </lineage>
</organism>
<evidence type="ECO:0000313" key="2">
    <source>
        <dbReference type="EMBL" id="CAK0821728.1"/>
    </source>
</evidence>
<dbReference type="Proteomes" id="UP001189429">
    <property type="component" value="Unassembled WGS sequence"/>
</dbReference>
<sequence length="207" mass="21735">VPSMVGVIETAVADVVHKTVEARPPATASEMDKKVAAQRTLLAKAVETATKKKRVAQGEVKKAVEDEDGFNEAEAAGVASGVGRGGGHAGVGAQALQARDDRSANAPPRSLPRQPRRLAHPHQCPPVPGLADLGGLDWQRVQDSLHEVEEAGLEKLVRRSSLSDAQWQGTRSVAISQRAEDGLDMPDAGGDAGDAHLPETELGEPME</sequence>
<dbReference type="EMBL" id="CAUYUJ010007710">
    <property type="protein sequence ID" value="CAK0821728.1"/>
    <property type="molecule type" value="Genomic_DNA"/>
</dbReference>
<feature type="region of interest" description="Disordered" evidence="1">
    <location>
        <begin position="50"/>
        <end position="134"/>
    </location>
</feature>
<proteinExistence type="predicted"/>
<protein>
    <submittedName>
        <fullName evidence="2">Uncharacterized protein</fullName>
    </submittedName>
</protein>
<feature type="compositionally biased region" description="Gly residues" evidence="1">
    <location>
        <begin position="80"/>
        <end position="90"/>
    </location>
</feature>
<feature type="non-terminal residue" evidence="2">
    <location>
        <position position="1"/>
    </location>
</feature>
<reference evidence="2" key="1">
    <citation type="submission" date="2023-10" db="EMBL/GenBank/DDBJ databases">
        <authorList>
            <person name="Chen Y."/>
            <person name="Shah S."/>
            <person name="Dougan E. K."/>
            <person name="Thang M."/>
            <person name="Chan C."/>
        </authorList>
    </citation>
    <scope>NUCLEOTIDE SEQUENCE [LARGE SCALE GENOMIC DNA]</scope>
</reference>
<evidence type="ECO:0000313" key="3">
    <source>
        <dbReference type="Proteomes" id="UP001189429"/>
    </source>
</evidence>
<feature type="non-terminal residue" evidence="2">
    <location>
        <position position="207"/>
    </location>
</feature>
<accession>A0ABN9RR58</accession>
<keyword evidence="3" id="KW-1185">Reference proteome</keyword>
<evidence type="ECO:0000256" key="1">
    <source>
        <dbReference type="SAM" id="MobiDB-lite"/>
    </source>
</evidence>
<comment type="caution">
    <text evidence="2">The sequence shown here is derived from an EMBL/GenBank/DDBJ whole genome shotgun (WGS) entry which is preliminary data.</text>
</comment>
<feature type="region of interest" description="Disordered" evidence="1">
    <location>
        <begin position="159"/>
        <end position="207"/>
    </location>
</feature>
<name>A0ABN9RR58_9DINO</name>